<evidence type="ECO:0000256" key="6">
    <source>
        <dbReference type="ARBA" id="ARBA00044535"/>
    </source>
</evidence>
<dbReference type="SMART" id="SM00487">
    <property type="entry name" value="DEXDc"/>
    <property type="match status" value="1"/>
</dbReference>
<dbReference type="Gene3D" id="1.10.10.10">
    <property type="entry name" value="Winged helix-like DNA-binding domain superfamily/Winged helix DNA-binding domain"/>
    <property type="match status" value="1"/>
</dbReference>
<evidence type="ECO:0000256" key="7">
    <source>
        <dbReference type="ARBA" id="ARBA00044550"/>
    </source>
</evidence>
<dbReference type="InterPro" id="IPR002464">
    <property type="entry name" value="DNA/RNA_helicase_DEAH_CS"/>
</dbReference>
<name>A0ABW4LD06_9MICO</name>
<keyword evidence="3 10" id="KW-0347">Helicase</keyword>
<comment type="caution">
    <text evidence="10">The sequence shown here is derived from an EMBL/GenBank/DDBJ whole genome shotgun (WGS) entry which is preliminary data.</text>
</comment>
<dbReference type="Pfam" id="PF16124">
    <property type="entry name" value="RecQ_Zn_bind"/>
    <property type="match status" value="1"/>
</dbReference>
<dbReference type="InterPro" id="IPR001650">
    <property type="entry name" value="Helicase_C-like"/>
</dbReference>
<dbReference type="InterPro" id="IPR021938">
    <property type="entry name" value="DUF3553"/>
</dbReference>
<dbReference type="PROSITE" id="PS51194">
    <property type="entry name" value="HELICASE_CTER"/>
    <property type="match status" value="1"/>
</dbReference>
<dbReference type="Pfam" id="PF12073">
    <property type="entry name" value="DUF3553"/>
    <property type="match status" value="1"/>
</dbReference>
<evidence type="ECO:0000256" key="4">
    <source>
        <dbReference type="ARBA" id="ARBA00022840"/>
    </source>
</evidence>
<dbReference type="PANTHER" id="PTHR13710">
    <property type="entry name" value="DNA HELICASE RECQ FAMILY MEMBER"/>
    <property type="match status" value="1"/>
</dbReference>
<protein>
    <recommendedName>
        <fullName evidence="6">ATP-dependent DNA helicase RecQ</fullName>
    </recommendedName>
    <alternativeName>
        <fullName evidence="7">DNA 3'-5' helicase RecQ</fullName>
    </alternativeName>
</protein>
<evidence type="ECO:0000313" key="11">
    <source>
        <dbReference type="Proteomes" id="UP001597347"/>
    </source>
</evidence>
<evidence type="ECO:0000259" key="9">
    <source>
        <dbReference type="PROSITE" id="PS51194"/>
    </source>
</evidence>
<dbReference type="NCBIfam" id="TIGR00614">
    <property type="entry name" value="recQ_fam"/>
    <property type="match status" value="1"/>
</dbReference>
<dbReference type="InterPro" id="IPR004589">
    <property type="entry name" value="DNA_helicase_ATP-dep_RecQ"/>
</dbReference>
<dbReference type="GO" id="GO:0003678">
    <property type="term" value="F:DNA helicase activity"/>
    <property type="evidence" value="ECO:0007669"/>
    <property type="project" value="UniProtKB-EC"/>
</dbReference>
<gene>
    <name evidence="10" type="ORF">ACFSBI_05805</name>
</gene>
<sequence>MTTTETEIEEGRGLSVRGREGRDIERAAREVFGWDPLRPGIARAVADVIDGADVLGVMPTGYGKSAVYQLAGAILPGTVVVVSPLIALQADQVAGLNDREGTRPAAIVNSTVPAARTREAWERLADGSLGYLFLAPEQLANEEVVERLAAADVAVFVVDEAHCVSSWGHDFRPDYLRLGEVAGRLGGDGGRPPVLALTATGSRPVREEIVQRLGMFDARILTHGFDRPNIHLSVRRYEEERDKVEAVLDDVEQLQKPGLLYVATKKGTEVFAERLAERGMRAAAYHGGLPAKRRRELHAAFHDGEYDVVVATSAFGMGIDKSDVRFVVHAAIPESVDEYYQELGRAGRDGEPAAAKLHYREEDLGLRKFFGATKPKRKELERFVAAANGRESLKEIAEALDVTQRRAMTLANLLADARVAELSGREVRLTETNASKAADAALEAAEARQRIDESRLAMVRQYAETRGCRRQFVLGYFGDETSGPCGRCDTCDDGSAQRIAESRGADDEAPFPVDSEVRHAQWGGGRVMSVEDDRVTVFFETEGYRTLSLAAVAEHDLLERA</sequence>
<keyword evidence="11" id="KW-1185">Reference proteome</keyword>
<dbReference type="PANTHER" id="PTHR13710:SF150">
    <property type="entry name" value="ATP-DEPENDENT DNA HELICASE RECQ"/>
    <property type="match status" value="1"/>
</dbReference>
<dbReference type="Gene3D" id="3.40.50.300">
    <property type="entry name" value="P-loop containing nucleotide triphosphate hydrolases"/>
    <property type="match status" value="2"/>
</dbReference>
<dbReference type="Pfam" id="PF00270">
    <property type="entry name" value="DEAD"/>
    <property type="match status" value="1"/>
</dbReference>
<dbReference type="Proteomes" id="UP001597347">
    <property type="component" value="Unassembled WGS sequence"/>
</dbReference>
<dbReference type="EMBL" id="JBHUEA010000006">
    <property type="protein sequence ID" value="MFD1721058.1"/>
    <property type="molecule type" value="Genomic_DNA"/>
</dbReference>
<keyword evidence="4" id="KW-0067">ATP-binding</keyword>
<dbReference type="InterPro" id="IPR011545">
    <property type="entry name" value="DEAD/DEAH_box_helicase_dom"/>
</dbReference>
<feature type="domain" description="Helicase C-terminal" evidence="9">
    <location>
        <begin position="243"/>
        <end position="391"/>
    </location>
</feature>
<dbReference type="InterPro" id="IPR014001">
    <property type="entry name" value="Helicase_ATP-bd"/>
</dbReference>
<proteinExistence type="predicted"/>
<evidence type="ECO:0000259" key="8">
    <source>
        <dbReference type="PROSITE" id="PS51192"/>
    </source>
</evidence>
<reference evidence="11" key="1">
    <citation type="journal article" date="2019" name="Int. J. Syst. Evol. Microbiol.">
        <title>The Global Catalogue of Microorganisms (GCM) 10K type strain sequencing project: providing services to taxonomists for standard genome sequencing and annotation.</title>
        <authorList>
            <consortium name="The Broad Institute Genomics Platform"/>
            <consortium name="The Broad Institute Genome Sequencing Center for Infectious Disease"/>
            <person name="Wu L."/>
            <person name="Ma J."/>
        </authorList>
    </citation>
    <scope>NUCLEOTIDE SEQUENCE [LARGE SCALE GENOMIC DNA]</scope>
    <source>
        <strain evidence="11">CGMCC 1.12471</strain>
    </source>
</reference>
<dbReference type="InterPro" id="IPR036388">
    <property type="entry name" value="WH-like_DNA-bd_sf"/>
</dbReference>
<evidence type="ECO:0000256" key="1">
    <source>
        <dbReference type="ARBA" id="ARBA00022741"/>
    </source>
</evidence>
<dbReference type="InterPro" id="IPR027417">
    <property type="entry name" value="P-loop_NTPase"/>
</dbReference>
<dbReference type="SMART" id="SM00490">
    <property type="entry name" value="HELICc"/>
    <property type="match status" value="1"/>
</dbReference>
<dbReference type="Pfam" id="PF00271">
    <property type="entry name" value="Helicase_C"/>
    <property type="match status" value="1"/>
</dbReference>
<dbReference type="PROSITE" id="PS00690">
    <property type="entry name" value="DEAH_ATP_HELICASE"/>
    <property type="match status" value="1"/>
</dbReference>
<keyword evidence="2 10" id="KW-0378">Hydrolase</keyword>
<evidence type="ECO:0000256" key="3">
    <source>
        <dbReference type="ARBA" id="ARBA00022806"/>
    </source>
</evidence>
<organism evidence="10 11">
    <name type="scientific">Amnibacterium endophyticum</name>
    <dbReference type="NCBI Taxonomy" id="2109337"/>
    <lineage>
        <taxon>Bacteria</taxon>
        <taxon>Bacillati</taxon>
        <taxon>Actinomycetota</taxon>
        <taxon>Actinomycetes</taxon>
        <taxon>Micrococcales</taxon>
        <taxon>Microbacteriaceae</taxon>
        <taxon>Amnibacterium</taxon>
    </lineage>
</organism>
<dbReference type="RefSeq" id="WP_377932950.1">
    <property type="nucleotide sequence ID" value="NZ_JBHUEA010000006.1"/>
</dbReference>
<evidence type="ECO:0000256" key="5">
    <source>
        <dbReference type="ARBA" id="ARBA00023125"/>
    </source>
</evidence>
<dbReference type="GO" id="GO:0016787">
    <property type="term" value="F:hydrolase activity"/>
    <property type="evidence" value="ECO:0007669"/>
    <property type="project" value="UniProtKB-KW"/>
</dbReference>
<dbReference type="InterPro" id="IPR032284">
    <property type="entry name" value="RecQ_Zn-bd"/>
</dbReference>
<dbReference type="PROSITE" id="PS51192">
    <property type="entry name" value="HELICASE_ATP_BIND_1"/>
    <property type="match status" value="1"/>
</dbReference>
<evidence type="ECO:0000313" key="10">
    <source>
        <dbReference type="EMBL" id="MFD1721058.1"/>
    </source>
</evidence>
<keyword evidence="1" id="KW-0547">Nucleotide-binding</keyword>
<evidence type="ECO:0000256" key="2">
    <source>
        <dbReference type="ARBA" id="ARBA00022801"/>
    </source>
</evidence>
<feature type="domain" description="Helicase ATP-binding" evidence="8">
    <location>
        <begin position="45"/>
        <end position="219"/>
    </location>
</feature>
<dbReference type="SUPFAM" id="SSF52540">
    <property type="entry name" value="P-loop containing nucleoside triphosphate hydrolases"/>
    <property type="match status" value="1"/>
</dbReference>
<dbReference type="CDD" id="cd17920">
    <property type="entry name" value="DEXHc_RecQ"/>
    <property type="match status" value="1"/>
</dbReference>
<accession>A0ABW4LD06</accession>
<keyword evidence="5" id="KW-0238">DNA-binding</keyword>